<sequence length="111" mass="12006">MKGPKSSSLMESGASLSIIEAEICNAAELGSGGQSGGFPPEAGVFQVCAEATSGWTMYFCQILNDVSVVLCDLLQQWLLYYLVAENSIVIKSFLLFLVIHTAQFCLLKLSY</sequence>
<feature type="transmembrane region" description="Helical" evidence="1">
    <location>
        <begin position="88"/>
        <end position="107"/>
    </location>
</feature>
<dbReference type="AlphaFoldDB" id="A0A9R0QZE1"/>
<protein>
    <submittedName>
        <fullName evidence="2">Uncharacterized protein</fullName>
    </submittedName>
</protein>
<dbReference type="Proteomes" id="UP000324705">
    <property type="component" value="Chromosome 1B"/>
</dbReference>
<dbReference type="EMBL" id="LT934112">
    <property type="protein sequence ID" value="VAH20297.1"/>
    <property type="molecule type" value="Genomic_DNA"/>
</dbReference>
<keyword evidence="1" id="KW-0472">Membrane</keyword>
<gene>
    <name evidence="2" type="ORF">TRITD_1Bv1G169070</name>
</gene>
<keyword evidence="1" id="KW-1133">Transmembrane helix</keyword>
<accession>A0A9R0QZE1</accession>
<proteinExistence type="predicted"/>
<dbReference type="Gramene" id="TRITD1Bv1G169070.1">
    <property type="protein sequence ID" value="TRITD1Bv1G169070.1"/>
    <property type="gene ID" value="TRITD1Bv1G169070"/>
</dbReference>
<evidence type="ECO:0000256" key="1">
    <source>
        <dbReference type="SAM" id="Phobius"/>
    </source>
</evidence>
<dbReference type="OMA" id="IIEAEIC"/>
<name>A0A9R0QZE1_TRITD</name>
<organism evidence="2 3">
    <name type="scientific">Triticum turgidum subsp. durum</name>
    <name type="common">Durum wheat</name>
    <name type="synonym">Triticum durum</name>
    <dbReference type="NCBI Taxonomy" id="4567"/>
    <lineage>
        <taxon>Eukaryota</taxon>
        <taxon>Viridiplantae</taxon>
        <taxon>Streptophyta</taxon>
        <taxon>Embryophyta</taxon>
        <taxon>Tracheophyta</taxon>
        <taxon>Spermatophyta</taxon>
        <taxon>Magnoliopsida</taxon>
        <taxon>Liliopsida</taxon>
        <taxon>Poales</taxon>
        <taxon>Poaceae</taxon>
        <taxon>BOP clade</taxon>
        <taxon>Pooideae</taxon>
        <taxon>Triticodae</taxon>
        <taxon>Triticeae</taxon>
        <taxon>Triticinae</taxon>
        <taxon>Triticum</taxon>
    </lineage>
</organism>
<keyword evidence="1" id="KW-0812">Transmembrane</keyword>
<evidence type="ECO:0000313" key="3">
    <source>
        <dbReference type="Proteomes" id="UP000324705"/>
    </source>
</evidence>
<reference evidence="2 3" key="1">
    <citation type="submission" date="2017-09" db="EMBL/GenBank/DDBJ databases">
        <authorList>
            <consortium name="International Durum Wheat Genome Sequencing Consortium (IDWGSC)"/>
            <person name="Milanesi L."/>
        </authorList>
    </citation>
    <scope>NUCLEOTIDE SEQUENCE [LARGE SCALE GENOMIC DNA]</scope>
    <source>
        <strain evidence="3">cv. Svevo</strain>
    </source>
</reference>
<keyword evidence="3" id="KW-1185">Reference proteome</keyword>
<evidence type="ECO:0000313" key="2">
    <source>
        <dbReference type="EMBL" id="VAH20297.1"/>
    </source>
</evidence>